<sequence>MSGFTPLHAFLCCLALTTASSIGAPPSATPSPTPQWHLPALEYFIEKLPAPPREGSFRDRLDLQDARARQASMSPEQLAHARVTFRLTVFTFSEAMGDGFNPTNYPQTAAFFARVANDANLIITGLKNHYKRVRPFQAHPGKVSIYVPAEAGYSYPSGHSTRSRLYAMLLAELDPSKKREISLCAQKVATDRILAGEHYLTDLEAGRKLGKLIFQSLMRDPSFHASLEAVRQAEWTNSPQK</sequence>
<accession>A0A146G728</accession>
<comment type="caution">
    <text evidence="3">The sequence shown here is derived from an EMBL/GenBank/DDBJ whole genome shotgun (WGS) entry which is preliminary data.</text>
</comment>
<dbReference type="Gene3D" id="1.20.144.10">
    <property type="entry name" value="Phosphatidic acid phosphatase type 2/haloperoxidase"/>
    <property type="match status" value="1"/>
</dbReference>
<feature type="chain" id="PRO_5007524511" evidence="1">
    <location>
        <begin position="25"/>
        <end position="241"/>
    </location>
</feature>
<evidence type="ECO:0000313" key="3">
    <source>
        <dbReference type="EMBL" id="GAT33182.1"/>
    </source>
</evidence>
<dbReference type="GO" id="GO:0030288">
    <property type="term" value="C:outer membrane-bounded periplasmic space"/>
    <property type="evidence" value="ECO:0007669"/>
    <property type="project" value="InterPro"/>
</dbReference>
<dbReference type="EMBL" id="BDCO01000002">
    <property type="protein sequence ID" value="GAT33182.1"/>
    <property type="molecule type" value="Genomic_DNA"/>
</dbReference>
<dbReference type="Pfam" id="PF01569">
    <property type="entry name" value="PAP2"/>
    <property type="match status" value="1"/>
</dbReference>
<evidence type="ECO:0000259" key="2">
    <source>
        <dbReference type="SMART" id="SM00014"/>
    </source>
</evidence>
<gene>
    <name evidence="3" type="ORF">TSACC_21592</name>
</gene>
<dbReference type="GO" id="GO:0003993">
    <property type="term" value="F:acid phosphatase activity"/>
    <property type="evidence" value="ECO:0007669"/>
    <property type="project" value="InterPro"/>
</dbReference>
<keyword evidence="4" id="KW-1185">Reference proteome</keyword>
<dbReference type="PRINTS" id="PR00483">
    <property type="entry name" value="BACPHPHTASE"/>
</dbReference>
<dbReference type="SUPFAM" id="SSF48317">
    <property type="entry name" value="Acid phosphatase/Vanadium-dependent haloperoxidase"/>
    <property type="match status" value="1"/>
</dbReference>
<name>A0A146G728_TERSA</name>
<dbReference type="InterPro" id="IPR000326">
    <property type="entry name" value="PAP2/HPO"/>
</dbReference>
<protein>
    <submittedName>
        <fullName evidence="3">Acid phosphatase</fullName>
    </submittedName>
</protein>
<dbReference type="Proteomes" id="UP000076023">
    <property type="component" value="Unassembled WGS sequence"/>
</dbReference>
<proteinExistence type="predicted"/>
<evidence type="ECO:0000313" key="4">
    <source>
        <dbReference type="Proteomes" id="UP000076023"/>
    </source>
</evidence>
<dbReference type="InterPro" id="IPR036938">
    <property type="entry name" value="PAP2/HPO_sf"/>
</dbReference>
<dbReference type="STRING" id="690879.TSACC_21592"/>
<dbReference type="RefSeq" id="WP_084400327.1">
    <property type="nucleotide sequence ID" value="NZ_BDCO01000002.1"/>
</dbReference>
<dbReference type="InParanoid" id="A0A146G728"/>
<feature type="signal peptide" evidence="1">
    <location>
        <begin position="1"/>
        <end position="24"/>
    </location>
</feature>
<feature type="domain" description="Phosphatidic acid phosphatase type 2/haloperoxidase" evidence="2">
    <location>
        <begin position="105"/>
        <end position="218"/>
    </location>
</feature>
<evidence type="ECO:0000256" key="1">
    <source>
        <dbReference type="SAM" id="SignalP"/>
    </source>
</evidence>
<dbReference type="OrthoDB" id="9805301at2"/>
<reference evidence="4" key="1">
    <citation type="journal article" date="2017" name="Genome Announc.">
        <title>Draft Genome Sequence of Terrimicrobium sacchariphilum NM-5T, a Facultative Anaerobic Soil Bacterium of the Class Spartobacteria.</title>
        <authorList>
            <person name="Qiu Y.L."/>
            <person name="Tourlousse D.M."/>
            <person name="Matsuura N."/>
            <person name="Ohashi A."/>
            <person name="Sekiguchi Y."/>
        </authorList>
    </citation>
    <scope>NUCLEOTIDE SEQUENCE [LARGE SCALE GENOMIC DNA]</scope>
    <source>
        <strain evidence="4">NM-5</strain>
    </source>
</reference>
<dbReference type="AlphaFoldDB" id="A0A146G728"/>
<dbReference type="SMART" id="SM00014">
    <property type="entry name" value="acidPPc"/>
    <property type="match status" value="1"/>
</dbReference>
<dbReference type="InterPro" id="IPR001011">
    <property type="entry name" value="Acid_Pase_classA_bac"/>
</dbReference>
<organism evidence="3 4">
    <name type="scientific">Terrimicrobium sacchariphilum</name>
    <dbReference type="NCBI Taxonomy" id="690879"/>
    <lineage>
        <taxon>Bacteria</taxon>
        <taxon>Pseudomonadati</taxon>
        <taxon>Verrucomicrobiota</taxon>
        <taxon>Terrimicrobiia</taxon>
        <taxon>Terrimicrobiales</taxon>
        <taxon>Terrimicrobiaceae</taxon>
        <taxon>Terrimicrobium</taxon>
    </lineage>
</organism>
<keyword evidence="1" id="KW-0732">Signal</keyword>